<evidence type="ECO:0000256" key="3">
    <source>
        <dbReference type="ARBA" id="ARBA00022777"/>
    </source>
</evidence>
<dbReference type="RefSeq" id="WP_208260717.1">
    <property type="nucleotide sequence ID" value="NZ_JAGEOJ010000017.1"/>
</dbReference>
<organism evidence="9 10">
    <name type="scientific">Actinomadura barringtoniae</name>
    <dbReference type="NCBI Taxonomy" id="1427535"/>
    <lineage>
        <taxon>Bacteria</taxon>
        <taxon>Bacillati</taxon>
        <taxon>Actinomycetota</taxon>
        <taxon>Actinomycetes</taxon>
        <taxon>Streptosporangiales</taxon>
        <taxon>Thermomonosporaceae</taxon>
        <taxon>Actinomadura</taxon>
    </lineage>
</organism>
<dbReference type="SMART" id="SM00220">
    <property type="entry name" value="S_TKc"/>
    <property type="match status" value="1"/>
</dbReference>
<keyword evidence="10" id="KW-1185">Reference proteome</keyword>
<dbReference type="PANTHER" id="PTHR43289:SF34">
    <property type="entry name" value="SERINE_THREONINE-PROTEIN KINASE YBDM-RELATED"/>
    <property type="match status" value="1"/>
</dbReference>
<gene>
    <name evidence="9" type="ORF">J4573_36760</name>
</gene>
<accession>A0A939TAP9</accession>
<feature type="transmembrane region" description="Helical" evidence="7">
    <location>
        <begin position="475"/>
        <end position="492"/>
    </location>
</feature>
<evidence type="ECO:0000256" key="1">
    <source>
        <dbReference type="ARBA" id="ARBA00022679"/>
    </source>
</evidence>
<evidence type="ECO:0000256" key="4">
    <source>
        <dbReference type="ARBA" id="ARBA00022840"/>
    </source>
</evidence>
<dbReference type="Gene3D" id="3.30.200.20">
    <property type="entry name" value="Phosphorylase Kinase, domain 1"/>
    <property type="match status" value="1"/>
</dbReference>
<dbReference type="InterPro" id="IPR000719">
    <property type="entry name" value="Prot_kinase_dom"/>
</dbReference>
<dbReference type="InterPro" id="IPR017441">
    <property type="entry name" value="Protein_kinase_ATP_BS"/>
</dbReference>
<dbReference type="GO" id="GO:0005524">
    <property type="term" value="F:ATP binding"/>
    <property type="evidence" value="ECO:0007669"/>
    <property type="project" value="UniProtKB-UniRule"/>
</dbReference>
<comment type="caution">
    <text evidence="9">The sequence shown here is derived from an EMBL/GenBank/DDBJ whole genome shotgun (WGS) entry which is preliminary data.</text>
</comment>
<dbReference type="Gene3D" id="1.10.510.10">
    <property type="entry name" value="Transferase(Phosphotransferase) domain 1"/>
    <property type="match status" value="1"/>
</dbReference>
<evidence type="ECO:0000256" key="2">
    <source>
        <dbReference type="ARBA" id="ARBA00022741"/>
    </source>
</evidence>
<dbReference type="PANTHER" id="PTHR43289">
    <property type="entry name" value="MITOGEN-ACTIVATED PROTEIN KINASE KINASE KINASE 20-RELATED"/>
    <property type="match status" value="1"/>
</dbReference>
<dbReference type="Proteomes" id="UP000669179">
    <property type="component" value="Unassembled WGS sequence"/>
</dbReference>
<name>A0A939TAP9_9ACTN</name>
<feature type="binding site" evidence="5">
    <location>
        <position position="43"/>
    </location>
    <ligand>
        <name>ATP</name>
        <dbReference type="ChEBI" id="CHEBI:30616"/>
    </ligand>
</feature>
<dbReference type="Pfam" id="PF00069">
    <property type="entry name" value="Pkinase"/>
    <property type="match status" value="1"/>
</dbReference>
<feature type="domain" description="Protein kinase" evidence="8">
    <location>
        <begin position="15"/>
        <end position="272"/>
    </location>
</feature>
<keyword evidence="9" id="KW-0723">Serine/threonine-protein kinase</keyword>
<reference evidence="9" key="1">
    <citation type="submission" date="2021-03" db="EMBL/GenBank/DDBJ databases">
        <authorList>
            <person name="Kanchanasin P."/>
            <person name="Saeng-In P."/>
            <person name="Phongsopitanun W."/>
            <person name="Yuki M."/>
            <person name="Kudo T."/>
            <person name="Ohkuma M."/>
            <person name="Tanasupawat S."/>
        </authorList>
    </citation>
    <scope>NUCLEOTIDE SEQUENCE</scope>
    <source>
        <strain evidence="9">GKU 128</strain>
    </source>
</reference>
<dbReference type="PROSITE" id="PS50011">
    <property type="entry name" value="PROTEIN_KINASE_DOM"/>
    <property type="match status" value="1"/>
</dbReference>
<feature type="region of interest" description="Disordered" evidence="6">
    <location>
        <begin position="287"/>
        <end position="328"/>
    </location>
</feature>
<feature type="transmembrane region" description="Helical" evidence="7">
    <location>
        <begin position="432"/>
        <end position="455"/>
    </location>
</feature>
<evidence type="ECO:0000256" key="7">
    <source>
        <dbReference type="SAM" id="Phobius"/>
    </source>
</evidence>
<protein>
    <submittedName>
        <fullName evidence="9">Serine/threonine protein kinase</fullName>
    </submittedName>
</protein>
<dbReference type="GO" id="GO:0004674">
    <property type="term" value="F:protein serine/threonine kinase activity"/>
    <property type="evidence" value="ECO:0007669"/>
    <property type="project" value="UniProtKB-KW"/>
</dbReference>
<dbReference type="InterPro" id="IPR008271">
    <property type="entry name" value="Ser/Thr_kinase_AS"/>
</dbReference>
<keyword evidence="7" id="KW-0812">Transmembrane</keyword>
<proteinExistence type="predicted"/>
<dbReference type="AlphaFoldDB" id="A0A939TAP9"/>
<dbReference type="InterPro" id="IPR011009">
    <property type="entry name" value="Kinase-like_dom_sf"/>
</dbReference>
<dbReference type="CDD" id="cd14014">
    <property type="entry name" value="STKc_PknB_like"/>
    <property type="match status" value="1"/>
</dbReference>
<sequence>MDPLRVGDPERVGPYRLLGRLGAGGMGQVFLGQSPGRRPVAVKLVRPELADDERFRERFASEVAAARRVGGFYTAQVVDAGPEADPPWLVTAYVPGPSLEQAMRSNGPLPEATIGVLGAGLAEGLAAIHDCGLVHRDLKPGNVILAEDGPRVIDFGIARALDASHHTRSVIGTPPFMSPEQTYGTEIGPASDVFSFGSVLVYAATGHGPFGEGPFEPLIFRIRHDPPNLAGLPAPFADLVIGCLAKEPSDRPGLSEVLDHFARTGESTGPWLPPDIMTTISRLRDATQVAPGSGPGGGSTRPATGDTEPRETATPPAPATKEAVASGGRKRVSESHWAAVGVAALLFVAASHRPTLTESWTNKSTGARVSRVHFSFDPLHPFAKGASAGVSGIATDWWYPAIVGVGAAVLIVVALVMPLFSGAEAGGTRDALHGVSWVWAVGVGFLGLIPIVSSLRDHGIGDDNKAYFIRSVPQPGLYLLWAATAVAMYAIMQAHRSMAPEKS</sequence>
<dbReference type="SUPFAM" id="SSF56112">
    <property type="entry name" value="Protein kinase-like (PK-like)"/>
    <property type="match status" value="1"/>
</dbReference>
<keyword evidence="3 9" id="KW-0418">Kinase</keyword>
<evidence type="ECO:0000259" key="8">
    <source>
        <dbReference type="PROSITE" id="PS50011"/>
    </source>
</evidence>
<keyword evidence="7" id="KW-0472">Membrane</keyword>
<keyword evidence="4 5" id="KW-0067">ATP-binding</keyword>
<evidence type="ECO:0000313" key="9">
    <source>
        <dbReference type="EMBL" id="MBO2452692.1"/>
    </source>
</evidence>
<dbReference type="PROSITE" id="PS00107">
    <property type="entry name" value="PROTEIN_KINASE_ATP"/>
    <property type="match status" value="1"/>
</dbReference>
<evidence type="ECO:0000256" key="6">
    <source>
        <dbReference type="SAM" id="MobiDB-lite"/>
    </source>
</evidence>
<keyword evidence="7" id="KW-1133">Transmembrane helix</keyword>
<feature type="transmembrane region" description="Helical" evidence="7">
    <location>
        <begin position="397"/>
        <end position="420"/>
    </location>
</feature>
<keyword evidence="2 5" id="KW-0547">Nucleotide-binding</keyword>
<evidence type="ECO:0000256" key="5">
    <source>
        <dbReference type="PROSITE-ProRule" id="PRU10141"/>
    </source>
</evidence>
<dbReference type="EMBL" id="JAGEOJ010000017">
    <property type="protein sequence ID" value="MBO2452692.1"/>
    <property type="molecule type" value="Genomic_DNA"/>
</dbReference>
<evidence type="ECO:0000313" key="10">
    <source>
        <dbReference type="Proteomes" id="UP000669179"/>
    </source>
</evidence>
<dbReference type="PROSITE" id="PS00108">
    <property type="entry name" value="PROTEIN_KINASE_ST"/>
    <property type="match status" value="1"/>
</dbReference>
<keyword evidence="1" id="KW-0808">Transferase</keyword>